<dbReference type="AlphaFoldDB" id="A0AAW1TKW1"/>
<evidence type="ECO:0000256" key="1">
    <source>
        <dbReference type="SAM" id="Coils"/>
    </source>
</evidence>
<organism evidence="3 4">
    <name type="scientific">Henosepilachna vigintioctopunctata</name>
    <dbReference type="NCBI Taxonomy" id="420089"/>
    <lineage>
        <taxon>Eukaryota</taxon>
        <taxon>Metazoa</taxon>
        <taxon>Ecdysozoa</taxon>
        <taxon>Arthropoda</taxon>
        <taxon>Hexapoda</taxon>
        <taxon>Insecta</taxon>
        <taxon>Pterygota</taxon>
        <taxon>Neoptera</taxon>
        <taxon>Endopterygota</taxon>
        <taxon>Coleoptera</taxon>
        <taxon>Polyphaga</taxon>
        <taxon>Cucujiformia</taxon>
        <taxon>Coccinelloidea</taxon>
        <taxon>Coccinellidae</taxon>
        <taxon>Epilachninae</taxon>
        <taxon>Epilachnini</taxon>
        <taxon>Henosepilachna</taxon>
    </lineage>
</organism>
<sequence length="408" mass="47171">MSIARLFEAKESGVEEWELEMMRMASKRKRKQRGEGTVDWKTMMASMTENMDWDKFEEETRQIVEQANEPVDDQPIPMALDDIDKTKNVNEKLKAAGPELTDMLPTMPEIPEVIKIMKDSELIDKHNISGIIVNLESQKERFVPGQIVKSDDGEIFMPGQTVETEGGAFEFTPGFTVMLEGEPELLPGLVMGDDPNKLMFLPGESTITESGELQFTETEDDIKANPNTPPPEPEVEEVELEEEQNSEEEEEEQRPPPKREKKEFIYERPKRLYASESMGPKRRERSSKKPVTSNVVPAPQEANVKREEVGQKLFDLTLPTFEKDVIQQEKERVENFTEKKAKEEIAIDKKRREIRQKAKELTDKKIKPPKYEPLEPVTKSEKLRELEKNIKKGKFFEVDHKKYLQKTM</sequence>
<keyword evidence="1" id="KW-0175">Coiled coil</keyword>
<dbReference type="Proteomes" id="UP001431783">
    <property type="component" value="Unassembled WGS sequence"/>
</dbReference>
<dbReference type="EMBL" id="JARQZJ010000008">
    <property type="protein sequence ID" value="KAK9871931.1"/>
    <property type="molecule type" value="Genomic_DNA"/>
</dbReference>
<reference evidence="3 4" key="1">
    <citation type="submission" date="2023-03" db="EMBL/GenBank/DDBJ databases">
        <title>Genome insight into feeding habits of ladybird beetles.</title>
        <authorList>
            <person name="Li H.-S."/>
            <person name="Huang Y.-H."/>
            <person name="Pang H."/>
        </authorList>
    </citation>
    <scope>NUCLEOTIDE SEQUENCE [LARGE SCALE GENOMIC DNA]</scope>
    <source>
        <strain evidence="3">SYSU_2023b</strain>
        <tissue evidence="3">Whole body</tissue>
    </source>
</reference>
<name>A0AAW1TKW1_9CUCU</name>
<proteinExistence type="predicted"/>
<keyword evidence="4" id="KW-1185">Reference proteome</keyword>
<evidence type="ECO:0000256" key="2">
    <source>
        <dbReference type="SAM" id="MobiDB-lite"/>
    </source>
</evidence>
<feature type="compositionally biased region" description="Basic and acidic residues" evidence="2">
    <location>
        <begin position="253"/>
        <end position="270"/>
    </location>
</feature>
<gene>
    <name evidence="3" type="ORF">WA026_015181</name>
</gene>
<feature type="compositionally biased region" description="Acidic residues" evidence="2">
    <location>
        <begin position="233"/>
        <end position="252"/>
    </location>
</feature>
<feature type="region of interest" description="Disordered" evidence="2">
    <location>
        <begin position="218"/>
        <end position="303"/>
    </location>
</feature>
<protein>
    <submittedName>
        <fullName evidence="3">Uncharacterized protein</fullName>
    </submittedName>
</protein>
<comment type="caution">
    <text evidence="3">The sequence shown here is derived from an EMBL/GenBank/DDBJ whole genome shotgun (WGS) entry which is preliminary data.</text>
</comment>
<evidence type="ECO:0000313" key="4">
    <source>
        <dbReference type="Proteomes" id="UP001431783"/>
    </source>
</evidence>
<evidence type="ECO:0000313" key="3">
    <source>
        <dbReference type="EMBL" id="KAK9871931.1"/>
    </source>
</evidence>
<accession>A0AAW1TKW1</accession>
<feature type="coiled-coil region" evidence="1">
    <location>
        <begin position="326"/>
        <end position="367"/>
    </location>
</feature>